<dbReference type="PANTHER" id="PTHR12537:SF119">
    <property type="entry name" value="PUMILIO HOMOLOG 6, CHLOROPLASTIC"/>
    <property type="match status" value="1"/>
</dbReference>
<evidence type="ECO:0000313" key="11">
    <source>
        <dbReference type="RefSeq" id="XP_027339374.1"/>
    </source>
</evidence>
<dbReference type="GO" id="GO:0006417">
    <property type="term" value="P:regulation of translation"/>
    <property type="evidence" value="ECO:0007669"/>
    <property type="project" value="UniProtKB-KW"/>
</dbReference>
<dbReference type="SMART" id="SM00025">
    <property type="entry name" value="Pumilio"/>
    <property type="match status" value="8"/>
</dbReference>
<keyword evidence="4" id="KW-0810">Translation regulation</keyword>
<feature type="repeat" description="Pumilio" evidence="7">
    <location>
        <begin position="875"/>
        <end position="910"/>
    </location>
</feature>
<dbReference type="CDD" id="cd07920">
    <property type="entry name" value="Pumilio"/>
    <property type="match status" value="1"/>
</dbReference>
<dbReference type="Pfam" id="PF07990">
    <property type="entry name" value="NABP"/>
    <property type="match status" value="1"/>
</dbReference>
<dbReference type="InterPro" id="IPR001313">
    <property type="entry name" value="Pumilio_RNA-bd_rpt"/>
</dbReference>
<dbReference type="InterPro" id="IPR011989">
    <property type="entry name" value="ARM-like"/>
</dbReference>
<evidence type="ECO:0000256" key="6">
    <source>
        <dbReference type="ARBA" id="ARBA00055193"/>
    </source>
</evidence>
<feature type="repeat" description="Pumilio" evidence="7">
    <location>
        <begin position="658"/>
        <end position="693"/>
    </location>
</feature>
<evidence type="ECO:0000256" key="2">
    <source>
        <dbReference type="ARBA" id="ARBA00022490"/>
    </source>
</evidence>
<evidence type="ECO:0000256" key="5">
    <source>
        <dbReference type="ARBA" id="ARBA00022884"/>
    </source>
</evidence>
<reference evidence="10" key="1">
    <citation type="journal article" date="2019" name="Toxins">
        <title>Detection of Abrin-Like and Prepropulchellin-Like Toxin Genes and Transcripts Using Whole Genome Sequencing and Full-Length Transcript Sequencing of Abrus precatorius.</title>
        <authorList>
            <person name="Hovde B.T."/>
            <person name="Daligault H.E."/>
            <person name="Hanschen E.R."/>
            <person name="Kunde Y.A."/>
            <person name="Johnson M.B."/>
            <person name="Starkenburg S.R."/>
            <person name="Johnson S.L."/>
        </authorList>
    </citation>
    <scope>NUCLEOTIDE SEQUENCE [LARGE SCALE GENOMIC DNA]</scope>
</reference>
<feature type="region of interest" description="Disordered" evidence="8">
    <location>
        <begin position="152"/>
        <end position="183"/>
    </location>
</feature>
<feature type="repeat" description="Pumilio" evidence="7">
    <location>
        <begin position="839"/>
        <end position="874"/>
    </location>
</feature>
<dbReference type="GO" id="GO:0003729">
    <property type="term" value="F:mRNA binding"/>
    <property type="evidence" value="ECO:0007669"/>
    <property type="project" value="UniProtKB-ARBA"/>
</dbReference>
<dbReference type="Gene3D" id="1.25.10.10">
    <property type="entry name" value="Leucine-rich Repeat Variant"/>
    <property type="match status" value="1"/>
</dbReference>
<protein>
    <submittedName>
        <fullName evidence="11">Pumilio homolog 6, chloroplastic-like isoform X1</fullName>
    </submittedName>
</protein>
<sequence>MATESPIRISEAGGKWPSLKEAAAFGPPSHSVVTEDLGLFLKGHRLHGGGKDVAPSRSGSAPPSMEGSYLAIENLLPLQNTTQNASLATLSRAMQTCESEEQLRADPAYLAYYSSNVNLNPRLPPPLTSRENHHLVRHIGSFRNNWRLCSTDDSGKNSLPLPQRTLSTHKEESEDDSSQQQPNANEIVKTSGIWHKPDAASLASQHKNVVDLIQEDFPRTMSPVYNKSLSLSHGLVDKPIDLEASSSSSHDPLVTAVVAAKPTVGADDIRVSSSVDTHAPVASSSSLESTGSIGVSDLDIATVDSQLNALCVSNLPNSENLSYEEKWKTNYQNNLMQRQVFQQQNNTSEVPNANYQSVNSLYVGREQFPYNSSKFSDVQPLLQSSGFTPPLYATAAAYMTSANPLYTNMQASGIYTPQYVGGYTLNPTTIPPYMAAYPPHGAVPLVVDGATSSSYSPLTPGVSTGGSISHGAEMVQTNKYPGQFGFPLQPSFGDTMYMQYHQQPFVEGYGFSGHFDPVAPRESGGSHISPYDSQRRPSTGAYLDEKKLHDQRTGANVTSRRGGLLIPSYFGHMPNMGFVMQYPSSPLASPVLSGYPDGSPGQPGVRNEMKLSPASGRNGGIISGWQGQRLFDRAHDPKIVNFLEDLKSGKGRRFELSDIIGHIVEFSADQHGSRFIQQKLESCGVEEKALVFKEVLPHASKLMTDVFGNYVIQKFFEYGGPEQRRELADRLSGQILPLSLQMYGCRVIQKALEVIELEQKAQLVRELDGHVLRCVRDQNGNHVIQKCIESIPTKKIGFILSAFCGQVAILSKHPYGCRVIQRVLEHCTDESQCQFIVDEILESVCALAEDQYGNYVTQHVLERGKPQERSQIISKLSGHIVQLSQHKFASNVVEKCLEYGDATERELLIAEILGHDEQNDNLLTMMKDQFANYVVQKVIDICSENQRAMLLSHIRVHGHALKKYTYGKHIVARLEHQFGGIRLYLMNVQHAEVDYLFVGKPAQSASQYPYPQRVKYPGHDEPERKPWVVSSAAVACKPHSFNICSIDYWK</sequence>
<dbReference type="AlphaFoldDB" id="A0A8B8K809"/>
<dbReference type="GeneID" id="113853119"/>
<dbReference type="Proteomes" id="UP000694853">
    <property type="component" value="Unplaced"/>
</dbReference>
<comment type="function">
    <text evidence="6">Sequence-specific RNA-binding protein that regulates translation and mRNA stability by binding the 3'-UTR of target mRNAs. Binds the APUM-binding elements (APBEs) in the 3'-UTR mRNA sequence of CLV1, PNH, WUS and FAS2.</text>
</comment>
<dbReference type="RefSeq" id="XP_027339374.1">
    <property type="nucleotide sequence ID" value="XM_027483573.1"/>
</dbReference>
<feature type="repeat" description="Pumilio" evidence="7">
    <location>
        <begin position="730"/>
        <end position="765"/>
    </location>
</feature>
<dbReference type="PROSITE" id="PS50303">
    <property type="entry name" value="PUM_HD"/>
    <property type="match status" value="1"/>
</dbReference>
<feature type="domain" description="PUM-HD" evidence="9">
    <location>
        <begin position="638"/>
        <end position="978"/>
    </location>
</feature>
<dbReference type="KEGG" id="aprc:113853119"/>
<organism evidence="10 11">
    <name type="scientific">Abrus precatorius</name>
    <name type="common">Indian licorice</name>
    <name type="synonym">Glycine abrus</name>
    <dbReference type="NCBI Taxonomy" id="3816"/>
    <lineage>
        <taxon>Eukaryota</taxon>
        <taxon>Viridiplantae</taxon>
        <taxon>Streptophyta</taxon>
        <taxon>Embryophyta</taxon>
        <taxon>Tracheophyta</taxon>
        <taxon>Spermatophyta</taxon>
        <taxon>Magnoliopsida</taxon>
        <taxon>eudicotyledons</taxon>
        <taxon>Gunneridae</taxon>
        <taxon>Pentapetalae</taxon>
        <taxon>rosids</taxon>
        <taxon>fabids</taxon>
        <taxon>Fabales</taxon>
        <taxon>Fabaceae</taxon>
        <taxon>Papilionoideae</taxon>
        <taxon>50 kb inversion clade</taxon>
        <taxon>NPAAA clade</taxon>
        <taxon>indigoferoid/millettioid clade</taxon>
        <taxon>Abreae</taxon>
        <taxon>Abrus</taxon>
    </lineage>
</organism>
<evidence type="ECO:0000256" key="3">
    <source>
        <dbReference type="ARBA" id="ARBA00022737"/>
    </source>
</evidence>
<dbReference type="InterPro" id="IPR033133">
    <property type="entry name" value="PUM-HD"/>
</dbReference>
<dbReference type="Pfam" id="PF00806">
    <property type="entry name" value="PUF"/>
    <property type="match status" value="8"/>
</dbReference>
<dbReference type="SUPFAM" id="SSF48371">
    <property type="entry name" value="ARM repeat"/>
    <property type="match status" value="1"/>
</dbReference>
<dbReference type="GO" id="GO:0005737">
    <property type="term" value="C:cytoplasm"/>
    <property type="evidence" value="ECO:0007669"/>
    <property type="project" value="UniProtKB-SubCell"/>
</dbReference>
<keyword evidence="10" id="KW-1185">Reference proteome</keyword>
<feature type="repeat" description="Pumilio" evidence="7">
    <location>
        <begin position="694"/>
        <end position="729"/>
    </location>
</feature>
<dbReference type="FunFam" id="1.25.10.10:FF:000004">
    <property type="entry name" value="Pumilio homolog 1 isoform 2"/>
    <property type="match status" value="1"/>
</dbReference>
<dbReference type="InterPro" id="IPR033712">
    <property type="entry name" value="Pumilio_RNA-bd"/>
</dbReference>
<dbReference type="PANTHER" id="PTHR12537">
    <property type="entry name" value="RNA BINDING PROTEIN PUMILIO-RELATED"/>
    <property type="match status" value="1"/>
</dbReference>
<dbReference type="PROSITE" id="PS50302">
    <property type="entry name" value="PUM"/>
    <property type="match status" value="8"/>
</dbReference>
<dbReference type="InterPro" id="IPR016024">
    <property type="entry name" value="ARM-type_fold"/>
</dbReference>
<accession>A0A8B8K809</accession>
<evidence type="ECO:0000256" key="1">
    <source>
        <dbReference type="ARBA" id="ARBA00004496"/>
    </source>
</evidence>
<evidence type="ECO:0000256" key="4">
    <source>
        <dbReference type="ARBA" id="ARBA00022845"/>
    </source>
</evidence>
<evidence type="ECO:0000313" key="10">
    <source>
        <dbReference type="Proteomes" id="UP000694853"/>
    </source>
</evidence>
<feature type="repeat" description="Pumilio" evidence="7">
    <location>
        <begin position="766"/>
        <end position="801"/>
    </location>
</feature>
<reference evidence="11" key="2">
    <citation type="submission" date="2025-08" db="UniProtKB">
        <authorList>
            <consortium name="RefSeq"/>
        </authorList>
    </citation>
    <scope>IDENTIFICATION</scope>
    <source>
        <tissue evidence="11">Young leaves</tissue>
    </source>
</reference>
<gene>
    <name evidence="11" type="primary">LOC113853119</name>
</gene>
<feature type="repeat" description="Pumilio" evidence="7">
    <location>
        <begin position="911"/>
        <end position="952"/>
    </location>
</feature>
<keyword evidence="5" id="KW-0694">RNA-binding</keyword>
<evidence type="ECO:0000256" key="7">
    <source>
        <dbReference type="PROSITE-ProRule" id="PRU00317"/>
    </source>
</evidence>
<evidence type="ECO:0000259" key="9">
    <source>
        <dbReference type="PROSITE" id="PS50303"/>
    </source>
</evidence>
<keyword evidence="2" id="KW-0963">Cytoplasm</keyword>
<dbReference type="InterPro" id="IPR012940">
    <property type="entry name" value="NABP"/>
</dbReference>
<dbReference type="OrthoDB" id="668540at2759"/>
<name>A0A8B8K809_ABRPR</name>
<proteinExistence type="predicted"/>
<keyword evidence="3" id="KW-0677">Repeat</keyword>
<comment type="subcellular location">
    <subcellularLocation>
        <location evidence="1">Cytoplasm</location>
    </subcellularLocation>
</comment>
<evidence type="ECO:0000256" key="8">
    <source>
        <dbReference type="SAM" id="MobiDB-lite"/>
    </source>
</evidence>
<feature type="repeat" description="Pumilio" evidence="7">
    <location>
        <begin position="802"/>
        <end position="838"/>
    </location>
</feature>